<comment type="subcellular location">
    <subcellularLocation>
        <location evidence="1">Nucleus</location>
        <location evidence="1">Nucleolus</location>
    </subcellularLocation>
</comment>
<evidence type="ECO:0000256" key="4">
    <source>
        <dbReference type="ARBA" id="ARBA00022552"/>
    </source>
</evidence>
<gene>
    <name evidence="19" type="primary">LOC111136172</name>
</gene>
<dbReference type="InterPro" id="IPR014001">
    <property type="entry name" value="Helicase_ATP-bd"/>
</dbReference>
<feature type="domain" description="Helicase C-terminal" evidence="16">
    <location>
        <begin position="228"/>
        <end position="420"/>
    </location>
</feature>
<dbReference type="SUPFAM" id="SSF52540">
    <property type="entry name" value="P-loop containing nucleoside triphosphate hydrolases"/>
    <property type="match status" value="2"/>
</dbReference>
<dbReference type="InterPro" id="IPR050079">
    <property type="entry name" value="DEAD_box_RNA_helicase"/>
</dbReference>
<dbReference type="GO" id="GO:0005829">
    <property type="term" value="C:cytosol"/>
    <property type="evidence" value="ECO:0007669"/>
    <property type="project" value="TreeGrafter"/>
</dbReference>
<comment type="similarity">
    <text evidence="11">Belongs to the DEAD box helicase family. DDX56/DBP9 subfamily.</text>
</comment>
<dbReference type="PANTHER" id="PTHR47959:SF21">
    <property type="entry name" value="DEAD-BOX HELICASE 56"/>
    <property type="match status" value="1"/>
</dbReference>
<dbReference type="Pfam" id="PF00270">
    <property type="entry name" value="DEAD"/>
    <property type="match status" value="1"/>
</dbReference>
<dbReference type="GO" id="GO:0003723">
    <property type="term" value="F:RNA binding"/>
    <property type="evidence" value="ECO:0007669"/>
    <property type="project" value="UniProtKB-KW"/>
</dbReference>
<reference evidence="19" key="1">
    <citation type="submission" date="2025-08" db="UniProtKB">
        <authorList>
            <consortium name="RefSeq"/>
        </authorList>
    </citation>
    <scope>IDENTIFICATION</scope>
    <source>
        <tissue evidence="19">Whole sample</tissue>
    </source>
</reference>
<feature type="short sequence motif" description="Q motif" evidence="13">
    <location>
        <begin position="6"/>
        <end position="34"/>
    </location>
</feature>
<dbReference type="GeneID" id="111136172"/>
<dbReference type="CDD" id="cd17961">
    <property type="entry name" value="DEADc_DDX56"/>
    <property type="match status" value="1"/>
</dbReference>
<dbReference type="Gene3D" id="3.40.50.300">
    <property type="entry name" value="P-loop containing nucleotide triphosphate hydrolases"/>
    <property type="match status" value="2"/>
</dbReference>
<keyword evidence="9" id="KW-0694">RNA-binding</keyword>
<dbReference type="Pfam" id="PF00271">
    <property type="entry name" value="Helicase_C"/>
    <property type="match status" value="2"/>
</dbReference>
<keyword evidence="3" id="KW-0690">Ribosome biogenesis</keyword>
<protein>
    <recommendedName>
        <fullName evidence="2">RNA helicase</fullName>
        <ecNumber evidence="2">3.6.4.13</ecNumber>
    </recommendedName>
</protein>
<dbReference type="InterPro" id="IPR001650">
    <property type="entry name" value="Helicase_C-like"/>
</dbReference>
<dbReference type="FunFam" id="3.40.50.300:FF:001046">
    <property type="entry name" value="Probable ATP-dependent RNA helicase ddx56"/>
    <property type="match status" value="1"/>
</dbReference>
<keyword evidence="10" id="KW-0539">Nucleus</keyword>
<proteinExistence type="inferred from homology"/>
<evidence type="ECO:0000259" key="17">
    <source>
        <dbReference type="PROSITE" id="PS51195"/>
    </source>
</evidence>
<evidence type="ECO:0000256" key="8">
    <source>
        <dbReference type="ARBA" id="ARBA00022840"/>
    </source>
</evidence>
<keyword evidence="18" id="KW-1185">Reference proteome</keyword>
<accession>A0A8B8ERF7</accession>
<evidence type="ECO:0000256" key="14">
    <source>
        <dbReference type="SAM" id="MobiDB-lite"/>
    </source>
</evidence>
<feature type="domain" description="Helicase ATP-binding" evidence="15">
    <location>
        <begin position="37"/>
        <end position="216"/>
    </location>
</feature>
<evidence type="ECO:0000256" key="12">
    <source>
        <dbReference type="ARBA" id="ARBA00047984"/>
    </source>
</evidence>
<keyword evidence="7 19" id="KW-0347">Helicase</keyword>
<keyword evidence="8" id="KW-0067">ATP-binding</keyword>
<dbReference type="GO" id="GO:0005730">
    <property type="term" value="C:nucleolus"/>
    <property type="evidence" value="ECO:0007669"/>
    <property type="project" value="UniProtKB-SubCell"/>
</dbReference>
<keyword evidence="6" id="KW-0378">Hydrolase</keyword>
<dbReference type="PROSITE" id="PS51194">
    <property type="entry name" value="HELICASE_CTER"/>
    <property type="match status" value="1"/>
</dbReference>
<evidence type="ECO:0000259" key="16">
    <source>
        <dbReference type="PROSITE" id="PS51194"/>
    </source>
</evidence>
<dbReference type="PROSITE" id="PS51192">
    <property type="entry name" value="HELICASE_ATP_BIND_1"/>
    <property type="match status" value="1"/>
</dbReference>
<feature type="region of interest" description="Disordered" evidence="14">
    <location>
        <begin position="502"/>
        <end position="560"/>
    </location>
</feature>
<dbReference type="CDD" id="cd18787">
    <property type="entry name" value="SF2_C_DEAD"/>
    <property type="match status" value="1"/>
</dbReference>
<dbReference type="KEGG" id="cvn:111136172"/>
<feature type="domain" description="DEAD-box RNA helicase Q" evidence="17">
    <location>
        <begin position="6"/>
        <end position="34"/>
    </location>
</feature>
<evidence type="ECO:0000256" key="9">
    <source>
        <dbReference type="ARBA" id="ARBA00022884"/>
    </source>
</evidence>
<dbReference type="InterPro" id="IPR014014">
    <property type="entry name" value="RNA_helicase_DEAD_Q_motif"/>
</dbReference>
<evidence type="ECO:0000256" key="2">
    <source>
        <dbReference type="ARBA" id="ARBA00012552"/>
    </source>
</evidence>
<evidence type="ECO:0000256" key="10">
    <source>
        <dbReference type="ARBA" id="ARBA00023242"/>
    </source>
</evidence>
<evidence type="ECO:0000313" key="18">
    <source>
        <dbReference type="Proteomes" id="UP000694844"/>
    </source>
</evidence>
<dbReference type="EC" id="3.6.4.13" evidence="2"/>
<dbReference type="InterPro" id="IPR027417">
    <property type="entry name" value="P-loop_NTPase"/>
</dbReference>
<dbReference type="GO" id="GO:0003724">
    <property type="term" value="F:RNA helicase activity"/>
    <property type="evidence" value="ECO:0007669"/>
    <property type="project" value="UniProtKB-EC"/>
</dbReference>
<sequence length="560" mass="63654">MSDGTLSFHEMGLDDRLLKAISQLGWSEPTPIQEKAIPLALEGKDILARARTGSGKTAAFCIPVIQKILTTKQTSSTEQSVKALVLTPTKELCHQAYKNLMDLTSSCSREVKVLDISPQVPLPTQRPMLMEKPDIIVTTPTRALAHIKACNLDIKHSLELLIIDEADLLFSFGYEEDVRGILSNLPKIYQAFLMSATLSEDVRALKRMVLHNAVILKLEESQLPEATQLTQYHIKCEEQDKFTLVYALMKLNLLRGKSIIFVNEVNRCYKLKLFLEQFAIPACVLNSELPVNSRCHIVNQFNEGLYDIIIASDENLLLDPKTKPQEQEKKKEKRHKKKDREYGVSRGIDFQNVSNVINFDFPRDVDTYIHRVGRTARGDSQGNALSFVSVKDMELLGEVERALSETGVEEESVFKPYNFRMDEIEGFRYRAKDAMRMVTKTAIREARLKEIKQEMLASNKLKTYFEDNPRDLQVLRHDKSLHTVKVQKHLKNVPDYLVPQTLRHMRGMTDKPGKSKRKRKPAASKGPTKAELKYKKRKADPLRSFESAGLVGGGKKKKTS</sequence>
<evidence type="ECO:0000259" key="15">
    <source>
        <dbReference type="PROSITE" id="PS51192"/>
    </source>
</evidence>
<dbReference type="OrthoDB" id="1191041at2759"/>
<feature type="compositionally biased region" description="Basic and acidic residues" evidence="14">
    <location>
        <begin position="320"/>
        <end position="330"/>
    </location>
</feature>
<keyword evidence="4" id="KW-0698">rRNA processing</keyword>
<evidence type="ECO:0000256" key="11">
    <source>
        <dbReference type="ARBA" id="ARBA00038041"/>
    </source>
</evidence>
<comment type="catalytic activity">
    <reaction evidence="12">
        <text>ATP + H2O = ADP + phosphate + H(+)</text>
        <dbReference type="Rhea" id="RHEA:13065"/>
        <dbReference type="ChEBI" id="CHEBI:15377"/>
        <dbReference type="ChEBI" id="CHEBI:15378"/>
        <dbReference type="ChEBI" id="CHEBI:30616"/>
        <dbReference type="ChEBI" id="CHEBI:43474"/>
        <dbReference type="ChEBI" id="CHEBI:456216"/>
        <dbReference type="EC" id="3.6.4.13"/>
    </reaction>
</comment>
<dbReference type="GO" id="GO:0016787">
    <property type="term" value="F:hydrolase activity"/>
    <property type="evidence" value="ECO:0007669"/>
    <property type="project" value="UniProtKB-KW"/>
</dbReference>
<dbReference type="AlphaFoldDB" id="A0A8B8ERF7"/>
<dbReference type="GO" id="GO:0006364">
    <property type="term" value="P:rRNA processing"/>
    <property type="evidence" value="ECO:0007669"/>
    <property type="project" value="UniProtKB-KW"/>
</dbReference>
<dbReference type="PROSITE" id="PS51195">
    <property type="entry name" value="Q_MOTIF"/>
    <property type="match status" value="1"/>
</dbReference>
<feature type="compositionally biased region" description="Basic and acidic residues" evidence="14">
    <location>
        <begin position="528"/>
        <end position="543"/>
    </location>
</feature>
<dbReference type="SMART" id="SM00490">
    <property type="entry name" value="HELICc"/>
    <property type="match status" value="1"/>
</dbReference>
<organism evidence="18 19">
    <name type="scientific">Crassostrea virginica</name>
    <name type="common">Eastern oyster</name>
    <dbReference type="NCBI Taxonomy" id="6565"/>
    <lineage>
        <taxon>Eukaryota</taxon>
        <taxon>Metazoa</taxon>
        <taxon>Spiralia</taxon>
        <taxon>Lophotrochozoa</taxon>
        <taxon>Mollusca</taxon>
        <taxon>Bivalvia</taxon>
        <taxon>Autobranchia</taxon>
        <taxon>Pteriomorphia</taxon>
        <taxon>Ostreida</taxon>
        <taxon>Ostreoidea</taxon>
        <taxon>Ostreidae</taxon>
        <taxon>Crassostrea</taxon>
    </lineage>
</organism>
<name>A0A8B8ERF7_CRAVI</name>
<dbReference type="InterPro" id="IPR011545">
    <property type="entry name" value="DEAD/DEAH_box_helicase_dom"/>
</dbReference>
<evidence type="ECO:0000256" key="6">
    <source>
        <dbReference type="ARBA" id="ARBA00022801"/>
    </source>
</evidence>
<evidence type="ECO:0000256" key="7">
    <source>
        <dbReference type="ARBA" id="ARBA00022806"/>
    </source>
</evidence>
<dbReference type="Proteomes" id="UP000694844">
    <property type="component" value="Chromosome 5"/>
</dbReference>
<dbReference type="PANTHER" id="PTHR47959">
    <property type="entry name" value="ATP-DEPENDENT RNA HELICASE RHLE-RELATED"/>
    <property type="match status" value="1"/>
</dbReference>
<evidence type="ECO:0000256" key="1">
    <source>
        <dbReference type="ARBA" id="ARBA00004604"/>
    </source>
</evidence>
<dbReference type="RefSeq" id="XP_022342530.1">
    <property type="nucleotide sequence ID" value="XM_022486822.1"/>
</dbReference>
<evidence type="ECO:0000313" key="19">
    <source>
        <dbReference type="RefSeq" id="XP_022342530.1"/>
    </source>
</evidence>
<evidence type="ECO:0000256" key="13">
    <source>
        <dbReference type="PROSITE-ProRule" id="PRU00552"/>
    </source>
</evidence>
<feature type="region of interest" description="Disordered" evidence="14">
    <location>
        <begin position="320"/>
        <end position="340"/>
    </location>
</feature>
<dbReference type="GO" id="GO:0005524">
    <property type="term" value="F:ATP binding"/>
    <property type="evidence" value="ECO:0007669"/>
    <property type="project" value="UniProtKB-KW"/>
</dbReference>
<evidence type="ECO:0000256" key="3">
    <source>
        <dbReference type="ARBA" id="ARBA00022517"/>
    </source>
</evidence>
<evidence type="ECO:0000256" key="5">
    <source>
        <dbReference type="ARBA" id="ARBA00022741"/>
    </source>
</evidence>
<dbReference type="SMART" id="SM00487">
    <property type="entry name" value="DEXDc"/>
    <property type="match status" value="1"/>
</dbReference>
<keyword evidence="5" id="KW-0547">Nucleotide-binding</keyword>